<name>A0A6N6VKY0_9HYPH</name>
<evidence type="ECO:0000259" key="1">
    <source>
        <dbReference type="Pfam" id="PF05050"/>
    </source>
</evidence>
<dbReference type="AlphaFoldDB" id="A0A6N6VKY0"/>
<dbReference type="PANTHER" id="PTHR34203:SF15">
    <property type="entry name" value="SLL1173 PROTEIN"/>
    <property type="match status" value="1"/>
</dbReference>
<comment type="caution">
    <text evidence="2">The sequence shown here is derived from an EMBL/GenBank/DDBJ whole genome shotgun (WGS) entry which is preliminary data.</text>
</comment>
<dbReference type="InterPro" id="IPR052514">
    <property type="entry name" value="SAM-dependent_MTase"/>
</dbReference>
<keyword evidence="2" id="KW-0808">Transferase</keyword>
<dbReference type="NCBIfam" id="TIGR01444">
    <property type="entry name" value="fkbM_fam"/>
    <property type="match status" value="1"/>
</dbReference>
<dbReference type="RefSeq" id="WP_152214578.1">
    <property type="nucleotide sequence ID" value="NZ_JBAQYD010000278.1"/>
</dbReference>
<keyword evidence="3" id="KW-1185">Reference proteome</keyword>
<dbReference type="SUPFAM" id="SSF53335">
    <property type="entry name" value="S-adenosyl-L-methionine-dependent methyltransferases"/>
    <property type="match status" value="1"/>
</dbReference>
<dbReference type="Gene3D" id="3.40.50.150">
    <property type="entry name" value="Vaccinia Virus protein VP39"/>
    <property type="match status" value="1"/>
</dbReference>
<dbReference type="Proteomes" id="UP000468901">
    <property type="component" value="Unassembled WGS sequence"/>
</dbReference>
<reference evidence="2 3" key="1">
    <citation type="submission" date="2019-09" db="EMBL/GenBank/DDBJ databases">
        <title>Parvibaculum sedimenti sp. nov., isolated from sediment.</title>
        <authorList>
            <person name="Wang Y."/>
        </authorList>
    </citation>
    <scope>NUCLEOTIDE SEQUENCE [LARGE SCALE GENOMIC DNA]</scope>
    <source>
        <strain evidence="2 3">HXT-9</strain>
    </source>
</reference>
<protein>
    <submittedName>
        <fullName evidence="2">FkbM family methyltransferase</fullName>
    </submittedName>
</protein>
<proteinExistence type="predicted"/>
<accession>A0A6N6VKY0</accession>
<dbReference type="GO" id="GO:0008168">
    <property type="term" value="F:methyltransferase activity"/>
    <property type="evidence" value="ECO:0007669"/>
    <property type="project" value="UniProtKB-KW"/>
</dbReference>
<dbReference type="InterPro" id="IPR006342">
    <property type="entry name" value="FkbM_mtfrase"/>
</dbReference>
<dbReference type="Pfam" id="PF05050">
    <property type="entry name" value="Methyltransf_21"/>
    <property type="match status" value="1"/>
</dbReference>
<organism evidence="2 3">
    <name type="scientific">Parvibaculum sedimenti</name>
    <dbReference type="NCBI Taxonomy" id="2608632"/>
    <lineage>
        <taxon>Bacteria</taxon>
        <taxon>Pseudomonadati</taxon>
        <taxon>Pseudomonadota</taxon>
        <taxon>Alphaproteobacteria</taxon>
        <taxon>Hyphomicrobiales</taxon>
        <taxon>Parvibaculaceae</taxon>
        <taxon>Parvibaculum</taxon>
    </lineage>
</organism>
<feature type="domain" description="Methyltransferase FkbM" evidence="1">
    <location>
        <begin position="60"/>
        <end position="212"/>
    </location>
</feature>
<evidence type="ECO:0000313" key="3">
    <source>
        <dbReference type="Proteomes" id="UP000468901"/>
    </source>
</evidence>
<dbReference type="EMBL" id="WESC01000002">
    <property type="protein sequence ID" value="KAB7742156.1"/>
    <property type="molecule type" value="Genomic_DNA"/>
</dbReference>
<gene>
    <name evidence="2" type="ORF">F2P47_02465</name>
</gene>
<dbReference type="PANTHER" id="PTHR34203">
    <property type="entry name" value="METHYLTRANSFERASE, FKBM FAMILY PROTEIN"/>
    <property type="match status" value="1"/>
</dbReference>
<dbReference type="GO" id="GO:0032259">
    <property type="term" value="P:methylation"/>
    <property type="evidence" value="ECO:0007669"/>
    <property type="project" value="UniProtKB-KW"/>
</dbReference>
<evidence type="ECO:0000313" key="2">
    <source>
        <dbReference type="EMBL" id="KAB7742156.1"/>
    </source>
</evidence>
<sequence length="235" mass="26658">MMIEEEYEYRVVNNEHGKFCVPTSSSYTYTSQAILAGRVHEPGTIDFIIGNHKGMDVIHAGAGFGDFLPALSRGCPGTIFTFEPNNENYFCARKTVEINNLKNVDLRNCGLGDVSTTRHVKVLENGIALGPRSETCELTIANGESQECKVFRLDDLFPDHQFSIIHLDTEGYEFRILDGAAQLIERCSPLIILEIDDRALRYNEYMRSIGYRPARQLIYDAKEMVFVNTVYERRA</sequence>
<dbReference type="InterPro" id="IPR029063">
    <property type="entry name" value="SAM-dependent_MTases_sf"/>
</dbReference>
<keyword evidence="2" id="KW-0489">Methyltransferase</keyword>